<sequence>MNWELLGDFNWELLGNFFAALVGILNPVGKIAVWSELAGDLPPPVRFRLALWNCLIAAGLLLLFLWQGQSILSFFGIQLPAFKVGGGALLFITAVSLFEGKVKENFHLPQEGKSGPNPPSMPQSPVQSGLAWITSFFRGHRVPAEKEKSRSSSELEVQRLLPHTIVPMAVPLLAGPGTLTIAILFGLRAEGRGEFLQLSGVLLLSLFFVLGLLSVGPWLERRVGKPLLSALMRIFALLLAGIAAQLILEGLEPVISGVAL</sequence>
<evidence type="ECO:0000313" key="10">
    <source>
        <dbReference type="Proteomes" id="UP000028839"/>
    </source>
</evidence>
<proteinExistence type="inferred from homology"/>
<dbReference type="AlphaFoldDB" id="A0A0E2Z2H9"/>
<dbReference type="Proteomes" id="UP000028839">
    <property type="component" value="Unassembled WGS sequence"/>
</dbReference>
<feature type="region of interest" description="Disordered" evidence="8">
    <location>
        <begin position="108"/>
        <end position="127"/>
    </location>
</feature>
<dbReference type="PANTHER" id="PTHR33508:SF1">
    <property type="entry name" value="UPF0056 MEMBRANE PROTEIN YHCE"/>
    <property type="match status" value="1"/>
</dbReference>
<keyword evidence="3" id="KW-1003">Cell membrane</keyword>
<dbReference type="GO" id="GO:0005886">
    <property type="term" value="C:plasma membrane"/>
    <property type="evidence" value="ECO:0007669"/>
    <property type="project" value="UniProtKB-SubCell"/>
</dbReference>
<accession>A0A0E2Z2H9</accession>
<evidence type="ECO:0000256" key="4">
    <source>
        <dbReference type="ARBA" id="ARBA00022692"/>
    </source>
</evidence>
<keyword evidence="5 7" id="KW-1133">Transmembrane helix</keyword>
<reference evidence="9 10" key="1">
    <citation type="submission" date="2014-07" db="EMBL/GenBank/DDBJ databases">
        <title>Comparative analysis of Nitrosococcus oceani genome inventories of strains from Pacific and Atlantic gyres.</title>
        <authorList>
            <person name="Lim C.K."/>
            <person name="Wang L."/>
            <person name="Sayavedra-Soto L.A."/>
            <person name="Klotz M.G."/>
        </authorList>
    </citation>
    <scope>NUCLEOTIDE SEQUENCE [LARGE SCALE GENOMIC DNA]</scope>
    <source>
        <strain evidence="9 10">C-27</strain>
    </source>
</reference>
<dbReference type="HOGENOM" id="CLU_079909_2_1_6"/>
<evidence type="ECO:0000313" key="9">
    <source>
        <dbReference type="EMBL" id="KFI19863.1"/>
    </source>
</evidence>
<dbReference type="OrthoDB" id="21094at2"/>
<evidence type="ECO:0000256" key="2">
    <source>
        <dbReference type="ARBA" id="ARBA00009784"/>
    </source>
</evidence>
<feature type="transmembrane region" description="Helical" evidence="7">
    <location>
        <begin position="72"/>
        <end position="98"/>
    </location>
</feature>
<evidence type="ECO:0000256" key="8">
    <source>
        <dbReference type="SAM" id="MobiDB-lite"/>
    </source>
</evidence>
<evidence type="ECO:0000256" key="7">
    <source>
        <dbReference type="RuleBase" id="RU362048"/>
    </source>
</evidence>
<evidence type="ECO:0000256" key="1">
    <source>
        <dbReference type="ARBA" id="ARBA00004651"/>
    </source>
</evidence>
<evidence type="ECO:0000256" key="5">
    <source>
        <dbReference type="ARBA" id="ARBA00022989"/>
    </source>
</evidence>
<evidence type="ECO:0000256" key="6">
    <source>
        <dbReference type="ARBA" id="ARBA00023136"/>
    </source>
</evidence>
<evidence type="ECO:0000256" key="3">
    <source>
        <dbReference type="ARBA" id="ARBA00022475"/>
    </source>
</evidence>
<keyword evidence="4 7" id="KW-0812">Transmembrane</keyword>
<feature type="transmembrane region" description="Helical" evidence="7">
    <location>
        <begin position="195"/>
        <end position="215"/>
    </location>
</feature>
<name>A0A0E2Z2H9_9GAMM</name>
<feature type="transmembrane region" description="Helical" evidence="7">
    <location>
        <begin position="45"/>
        <end position="66"/>
    </location>
</feature>
<comment type="caution">
    <text evidence="9">The sequence shown here is derived from an EMBL/GenBank/DDBJ whole genome shotgun (WGS) entry which is preliminary data.</text>
</comment>
<gene>
    <name evidence="9" type="ORF">IB75_06205</name>
</gene>
<feature type="transmembrane region" description="Helical" evidence="7">
    <location>
        <begin position="168"/>
        <end position="189"/>
    </location>
</feature>
<dbReference type="EMBL" id="JPGN01000035">
    <property type="protein sequence ID" value="KFI19863.1"/>
    <property type="molecule type" value="Genomic_DNA"/>
</dbReference>
<keyword evidence="6 7" id="KW-0472">Membrane</keyword>
<protein>
    <recommendedName>
        <fullName evidence="7">UPF0056 membrane protein</fullName>
    </recommendedName>
</protein>
<comment type="subcellular location">
    <subcellularLocation>
        <location evidence="1 7">Cell membrane</location>
        <topology evidence="1 7">Multi-pass membrane protein</topology>
    </subcellularLocation>
</comment>
<dbReference type="Pfam" id="PF01914">
    <property type="entry name" value="MarC"/>
    <property type="match status" value="2"/>
</dbReference>
<feature type="transmembrane region" description="Helical" evidence="7">
    <location>
        <begin position="13"/>
        <end position="33"/>
    </location>
</feature>
<dbReference type="PANTHER" id="PTHR33508">
    <property type="entry name" value="UPF0056 MEMBRANE PROTEIN YHCE"/>
    <property type="match status" value="1"/>
</dbReference>
<comment type="similarity">
    <text evidence="2 7">Belongs to the UPF0056 (MarC) family.</text>
</comment>
<organism evidence="9 10">
    <name type="scientific">Nitrosococcus oceani C-27</name>
    <dbReference type="NCBI Taxonomy" id="314279"/>
    <lineage>
        <taxon>Bacteria</taxon>
        <taxon>Pseudomonadati</taxon>
        <taxon>Pseudomonadota</taxon>
        <taxon>Gammaproteobacteria</taxon>
        <taxon>Chromatiales</taxon>
        <taxon>Chromatiaceae</taxon>
        <taxon>Nitrosococcus</taxon>
    </lineage>
</organism>
<feature type="transmembrane region" description="Helical" evidence="7">
    <location>
        <begin position="227"/>
        <end position="248"/>
    </location>
</feature>
<dbReference type="InterPro" id="IPR002771">
    <property type="entry name" value="Multi_antbiot-R_MarC"/>
</dbReference>